<dbReference type="Proteomes" id="UP000518752">
    <property type="component" value="Unassembled WGS sequence"/>
</dbReference>
<dbReference type="EMBL" id="JAACJN010000033">
    <property type="protein sequence ID" value="KAF5387364.1"/>
    <property type="molecule type" value="Genomic_DNA"/>
</dbReference>
<comment type="caution">
    <text evidence="1">The sequence shown here is derived from an EMBL/GenBank/DDBJ whole genome shotgun (WGS) entry which is preliminary data.</text>
</comment>
<proteinExistence type="predicted"/>
<name>A0A8H5HQF4_9AGAR</name>
<keyword evidence="2" id="KW-1185">Reference proteome</keyword>
<dbReference type="OrthoDB" id="5835829at2759"/>
<reference evidence="1 2" key="1">
    <citation type="journal article" date="2020" name="ISME J.">
        <title>Uncovering the hidden diversity of litter-decomposition mechanisms in mushroom-forming fungi.</title>
        <authorList>
            <person name="Floudas D."/>
            <person name="Bentzer J."/>
            <person name="Ahren D."/>
            <person name="Johansson T."/>
            <person name="Persson P."/>
            <person name="Tunlid A."/>
        </authorList>
    </citation>
    <scope>NUCLEOTIDE SEQUENCE [LARGE SCALE GENOMIC DNA]</scope>
    <source>
        <strain evidence="1 2">CBS 406.79</strain>
    </source>
</reference>
<evidence type="ECO:0000313" key="2">
    <source>
        <dbReference type="Proteomes" id="UP000518752"/>
    </source>
</evidence>
<accession>A0A8H5HQF4</accession>
<dbReference type="AlphaFoldDB" id="A0A8H5HQF4"/>
<protein>
    <submittedName>
        <fullName evidence="1">Uncharacterized protein</fullName>
    </submittedName>
</protein>
<organism evidence="1 2">
    <name type="scientific">Collybiopsis confluens</name>
    <dbReference type="NCBI Taxonomy" id="2823264"/>
    <lineage>
        <taxon>Eukaryota</taxon>
        <taxon>Fungi</taxon>
        <taxon>Dikarya</taxon>
        <taxon>Basidiomycota</taxon>
        <taxon>Agaricomycotina</taxon>
        <taxon>Agaricomycetes</taxon>
        <taxon>Agaricomycetidae</taxon>
        <taxon>Agaricales</taxon>
        <taxon>Marasmiineae</taxon>
        <taxon>Omphalotaceae</taxon>
        <taxon>Collybiopsis</taxon>
    </lineage>
</organism>
<sequence>MITIQPFTALEAGILMASSLNGGAQSPTVDNGRYPQTHPRSCTSCCLGKAIPSSNIRKDDLNIEIGHHKPLAALVALILESRPEAIVTYLATGPLFSKIQNELRRLEPVRYKAIKSRLNIIDNPRIPPQRFAPAYAALHMSEAITCLSPGETITSLPSPTLATIDSFCFYVMEFVRSISKDITILLWWSAPVDALLRLLGPPSTGGYTDPSTETPEGRAALKAKIFAEEKIEMTFPGNT</sequence>
<evidence type="ECO:0000313" key="1">
    <source>
        <dbReference type="EMBL" id="KAF5387364.1"/>
    </source>
</evidence>
<gene>
    <name evidence="1" type="ORF">D9757_005742</name>
</gene>